<name>A0AAV9G1K0_9PEZI</name>
<proteinExistence type="predicted"/>
<comment type="caution">
    <text evidence="2">The sequence shown here is derived from an EMBL/GenBank/DDBJ whole genome shotgun (WGS) entry which is preliminary data.</text>
</comment>
<feature type="domain" description="Heterokaryon incompatibility" evidence="1">
    <location>
        <begin position="207"/>
        <end position="360"/>
    </location>
</feature>
<sequence>MDPEPVNLCFFCSNLAKFQEDCGDNAPQLLPHYSTLDLLTSSSRKCCLCHTIANLRDVSSLEVELAALTRNASEASSIVHTENAWSVEVRVLASRRMPSSRVFWAHVQVDFRSHKVSRIIGGVLTFVTCRAGDAISTQPVWKTALSTTVQDKITALQVWLGECRSGATSVHRDCQPVPFTPLRLISVGLGNTTPRLVQLPPDKPVGYTALSHCWGGSLPIRTTRETLSRFSEEIGLDLLPKNFSDAIKITRELGIAYIWIDALCIVQDDDAEWQSEAARMDSVYLGSQLTIAAAQSADTFGGCFPLNSQSDGVHQGEMFFKTPVLCDPTDEQILVRVYHHDIWQRVKNSPLSGRGWTLQEQLLSHRIAWCMQPEVHWSCQASYQSQFGLYFTPDEIARAQSTLPLLMGATFPFASRDWHRIAGIYSRRGLTFPRDRVAAMAGITRYIAGRVQARPILGLWEGTFSRDLAWLRASLDPKPELSSLAASLPSWSWLACPGSIYYDPWDWNRRLIPASDPVDHVRLLEWEVTWDGNPYTSTVTSAYARVDGPVREIPIRSFPEGAWGRPPYLQVFGEDVRFGGSTGGEEPKTVPWRCCGQFDAVNAAEIEPRSFLCLLVRSRMGLRLTGGFYCDEIFLILDSVSGGGGGSDPQQRKYRRVGLARIVTDDRARTFDTGKNVSLLLV</sequence>
<reference evidence="2" key="2">
    <citation type="submission" date="2023-05" db="EMBL/GenBank/DDBJ databases">
        <authorList>
            <consortium name="Lawrence Berkeley National Laboratory"/>
            <person name="Steindorff A."/>
            <person name="Hensen N."/>
            <person name="Bonometti L."/>
            <person name="Westerberg I."/>
            <person name="Brannstrom I.O."/>
            <person name="Guillou S."/>
            <person name="Cros-Aarteil S."/>
            <person name="Calhoun S."/>
            <person name="Haridas S."/>
            <person name="Kuo A."/>
            <person name="Mondo S."/>
            <person name="Pangilinan J."/>
            <person name="Riley R."/>
            <person name="Labutti K."/>
            <person name="Andreopoulos B."/>
            <person name="Lipzen A."/>
            <person name="Chen C."/>
            <person name="Yanf M."/>
            <person name="Daum C."/>
            <person name="Ng V."/>
            <person name="Clum A."/>
            <person name="Ohm R."/>
            <person name="Martin F."/>
            <person name="Silar P."/>
            <person name="Natvig D."/>
            <person name="Lalanne C."/>
            <person name="Gautier V."/>
            <person name="Ament-Velasquez S.L."/>
            <person name="Kruys A."/>
            <person name="Hutchinson M.I."/>
            <person name="Powell A.J."/>
            <person name="Barry K."/>
            <person name="Miller A.N."/>
            <person name="Grigoriev I.V."/>
            <person name="Debuchy R."/>
            <person name="Gladieux P."/>
            <person name="Thoren M.H."/>
            <person name="Johannesson H."/>
        </authorList>
    </citation>
    <scope>NUCLEOTIDE SEQUENCE</scope>
    <source>
        <strain evidence="2">PSN243</strain>
    </source>
</reference>
<evidence type="ECO:0000313" key="2">
    <source>
        <dbReference type="EMBL" id="KAK4442185.1"/>
    </source>
</evidence>
<dbReference type="PANTHER" id="PTHR33112">
    <property type="entry name" value="DOMAIN PROTEIN, PUTATIVE-RELATED"/>
    <property type="match status" value="1"/>
</dbReference>
<gene>
    <name evidence="2" type="ORF">QBC34DRAFT_339109</name>
</gene>
<keyword evidence="3" id="KW-1185">Reference proteome</keyword>
<protein>
    <submittedName>
        <fullName evidence="2">HET-domain-containing protein</fullName>
    </submittedName>
</protein>
<dbReference type="PANTHER" id="PTHR33112:SF10">
    <property type="entry name" value="TOL"/>
    <property type="match status" value="1"/>
</dbReference>
<evidence type="ECO:0000259" key="1">
    <source>
        <dbReference type="Pfam" id="PF06985"/>
    </source>
</evidence>
<reference evidence="2" key="1">
    <citation type="journal article" date="2023" name="Mol. Phylogenet. Evol.">
        <title>Genome-scale phylogeny and comparative genomics of the fungal order Sordariales.</title>
        <authorList>
            <person name="Hensen N."/>
            <person name="Bonometti L."/>
            <person name="Westerberg I."/>
            <person name="Brannstrom I.O."/>
            <person name="Guillou S."/>
            <person name="Cros-Aarteil S."/>
            <person name="Calhoun S."/>
            <person name="Haridas S."/>
            <person name="Kuo A."/>
            <person name="Mondo S."/>
            <person name="Pangilinan J."/>
            <person name="Riley R."/>
            <person name="LaButti K."/>
            <person name="Andreopoulos B."/>
            <person name="Lipzen A."/>
            <person name="Chen C."/>
            <person name="Yan M."/>
            <person name="Daum C."/>
            <person name="Ng V."/>
            <person name="Clum A."/>
            <person name="Steindorff A."/>
            <person name="Ohm R.A."/>
            <person name="Martin F."/>
            <person name="Silar P."/>
            <person name="Natvig D.O."/>
            <person name="Lalanne C."/>
            <person name="Gautier V."/>
            <person name="Ament-Velasquez S.L."/>
            <person name="Kruys A."/>
            <person name="Hutchinson M.I."/>
            <person name="Powell A.J."/>
            <person name="Barry K."/>
            <person name="Miller A.N."/>
            <person name="Grigoriev I.V."/>
            <person name="Debuchy R."/>
            <person name="Gladieux P."/>
            <person name="Hiltunen Thoren M."/>
            <person name="Johannesson H."/>
        </authorList>
    </citation>
    <scope>NUCLEOTIDE SEQUENCE</scope>
    <source>
        <strain evidence="2">PSN243</strain>
    </source>
</reference>
<organism evidence="2 3">
    <name type="scientific">Podospora aff. communis PSN243</name>
    <dbReference type="NCBI Taxonomy" id="3040156"/>
    <lineage>
        <taxon>Eukaryota</taxon>
        <taxon>Fungi</taxon>
        <taxon>Dikarya</taxon>
        <taxon>Ascomycota</taxon>
        <taxon>Pezizomycotina</taxon>
        <taxon>Sordariomycetes</taxon>
        <taxon>Sordariomycetidae</taxon>
        <taxon>Sordariales</taxon>
        <taxon>Podosporaceae</taxon>
        <taxon>Podospora</taxon>
    </lineage>
</organism>
<dbReference type="EMBL" id="MU866028">
    <property type="protein sequence ID" value="KAK4442185.1"/>
    <property type="molecule type" value="Genomic_DNA"/>
</dbReference>
<dbReference type="InterPro" id="IPR010730">
    <property type="entry name" value="HET"/>
</dbReference>
<evidence type="ECO:0000313" key="3">
    <source>
        <dbReference type="Proteomes" id="UP001321760"/>
    </source>
</evidence>
<dbReference type="Pfam" id="PF06985">
    <property type="entry name" value="HET"/>
    <property type="match status" value="1"/>
</dbReference>
<accession>A0AAV9G1K0</accession>
<dbReference type="Proteomes" id="UP001321760">
    <property type="component" value="Unassembled WGS sequence"/>
</dbReference>
<dbReference type="AlphaFoldDB" id="A0AAV9G1K0"/>